<reference evidence="1" key="1">
    <citation type="journal article" date="2020" name="Nature">
        <title>Giant virus diversity and host interactions through global metagenomics.</title>
        <authorList>
            <person name="Schulz F."/>
            <person name="Roux S."/>
            <person name="Paez-Espino D."/>
            <person name="Jungbluth S."/>
            <person name="Walsh D.A."/>
            <person name="Denef V.J."/>
            <person name="McMahon K.D."/>
            <person name="Konstantinidis K.T."/>
            <person name="Eloe-Fadrosh E.A."/>
            <person name="Kyrpides N.C."/>
            <person name="Woyke T."/>
        </authorList>
    </citation>
    <scope>NUCLEOTIDE SEQUENCE</scope>
    <source>
        <strain evidence="1">GVMAG-M-3300027963-21</strain>
    </source>
</reference>
<protein>
    <submittedName>
        <fullName evidence="1">Uncharacterized protein</fullName>
    </submittedName>
</protein>
<accession>A0A6C0LMB7</accession>
<evidence type="ECO:0000313" key="1">
    <source>
        <dbReference type="EMBL" id="QHU31480.1"/>
    </source>
</evidence>
<dbReference type="AlphaFoldDB" id="A0A6C0LMB7"/>
<proteinExistence type="predicted"/>
<name>A0A6C0LMB7_9ZZZZ</name>
<organism evidence="1">
    <name type="scientific">viral metagenome</name>
    <dbReference type="NCBI Taxonomy" id="1070528"/>
    <lineage>
        <taxon>unclassified sequences</taxon>
        <taxon>metagenomes</taxon>
        <taxon>organismal metagenomes</taxon>
    </lineage>
</organism>
<sequence length="176" mass="20513">MSSPDIDLNNSFKYDKVVINLNNHNCLTINPNETSFHVNLVEPIKNIVYIKLLKASIITTAAIKNNDQLLYIKYDPIYISINDYERSQSYLNNNGVFDVVKYFDLIPYSTDTFSDISNSHVSFDWTDSSVYILNPPEPNLKRLNIVFRDKYFKTFNTSILTHFNLSICLYYIKNRA</sequence>
<dbReference type="EMBL" id="MN740527">
    <property type="protein sequence ID" value="QHU31480.1"/>
    <property type="molecule type" value="Genomic_DNA"/>
</dbReference>